<keyword evidence="1" id="KW-0812">Transmembrane</keyword>
<evidence type="ECO:0000313" key="3">
    <source>
        <dbReference type="EMBL" id="PAA81716.1"/>
    </source>
</evidence>
<dbReference type="EMBL" id="NIVC01002102">
    <property type="protein sequence ID" value="PAA60848.1"/>
    <property type="molecule type" value="Genomic_DNA"/>
</dbReference>
<gene>
    <name evidence="2" type="ORF">BOX15_Mlig002463g1</name>
    <name evidence="3" type="ORF">BOX15_Mlig025468g1</name>
</gene>
<reference evidence="2 4" key="1">
    <citation type="submission" date="2017-06" db="EMBL/GenBank/DDBJ databases">
        <title>A platform for efficient transgenesis in Macrostomum lignano, a flatworm model organism for stem cell research.</title>
        <authorList>
            <person name="Berezikov E."/>
        </authorList>
    </citation>
    <scope>NUCLEOTIDE SEQUENCE [LARGE SCALE GENOMIC DNA]</scope>
    <source>
        <strain evidence="2">DV1</strain>
        <tissue evidence="2">Whole organism</tissue>
    </source>
</reference>
<comment type="caution">
    <text evidence="2">The sequence shown here is derived from an EMBL/GenBank/DDBJ whole genome shotgun (WGS) entry which is preliminary data.</text>
</comment>
<keyword evidence="4" id="KW-1185">Reference proteome</keyword>
<dbReference type="Pfam" id="PF06522">
    <property type="entry name" value="B12D"/>
    <property type="match status" value="1"/>
</dbReference>
<evidence type="ECO:0000313" key="4">
    <source>
        <dbReference type="Proteomes" id="UP000215902"/>
    </source>
</evidence>
<keyword evidence="1" id="KW-1133">Transmembrane helix</keyword>
<accession>A0A267EH65</accession>
<organism evidence="2 4">
    <name type="scientific">Macrostomum lignano</name>
    <dbReference type="NCBI Taxonomy" id="282301"/>
    <lineage>
        <taxon>Eukaryota</taxon>
        <taxon>Metazoa</taxon>
        <taxon>Spiralia</taxon>
        <taxon>Lophotrochozoa</taxon>
        <taxon>Platyhelminthes</taxon>
        <taxon>Rhabditophora</taxon>
        <taxon>Macrostomorpha</taxon>
        <taxon>Macrostomida</taxon>
        <taxon>Macrostomidae</taxon>
        <taxon>Macrostomum</taxon>
    </lineage>
</organism>
<name>A0A267EH65_9PLAT</name>
<proteinExistence type="predicted"/>
<protein>
    <submittedName>
        <fullName evidence="2">Uncharacterized protein</fullName>
    </submittedName>
</protein>
<feature type="transmembrane region" description="Helical" evidence="1">
    <location>
        <begin position="24"/>
        <end position="44"/>
    </location>
</feature>
<keyword evidence="1" id="KW-0472">Membrane</keyword>
<dbReference type="InterPro" id="IPR010530">
    <property type="entry name" value="B12D"/>
</dbReference>
<dbReference type="EMBL" id="NIVC01000516">
    <property type="protein sequence ID" value="PAA81716.1"/>
    <property type="molecule type" value="Genomic_DNA"/>
</dbReference>
<evidence type="ECO:0000256" key="1">
    <source>
        <dbReference type="SAM" id="Phobius"/>
    </source>
</evidence>
<sequence length="102" mass="11323">MKSHATEVKTFSQLLRRLTSSVDSIPLVGALTTAAIICSGYITYQFAVRPDFKVLRTSGNRVDGIDKPLPINGNHVFWVLEPHDNTPPEVKSTMKELRAISK</sequence>
<evidence type="ECO:0000313" key="2">
    <source>
        <dbReference type="EMBL" id="PAA60848.1"/>
    </source>
</evidence>
<dbReference type="Proteomes" id="UP000215902">
    <property type="component" value="Unassembled WGS sequence"/>
</dbReference>
<dbReference type="AlphaFoldDB" id="A0A267EH65"/>